<evidence type="ECO:0000256" key="1">
    <source>
        <dbReference type="SAM" id="MobiDB-lite"/>
    </source>
</evidence>
<name>A0AAN8EJC1_CHAGU</name>
<evidence type="ECO:0000313" key="3">
    <source>
        <dbReference type="Proteomes" id="UP001331515"/>
    </source>
</evidence>
<feature type="compositionally biased region" description="Polar residues" evidence="1">
    <location>
        <begin position="95"/>
        <end position="106"/>
    </location>
</feature>
<dbReference type="Proteomes" id="UP001331515">
    <property type="component" value="Unassembled WGS sequence"/>
</dbReference>
<accession>A0AAN8EJC1</accession>
<keyword evidence="3" id="KW-1185">Reference proteome</keyword>
<comment type="caution">
    <text evidence="2">The sequence shown here is derived from an EMBL/GenBank/DDBJ whole genome shotgun (WGS) entry which is preliminary data.</text>
</comment>
<feature type="compositionally biased region" description="Gly residues" evidence="1">
    <location>
        <begin position="38"/>
        <end position="48"/>
    </location>
</feature>
<dbReference type="AlphaFoldDB" id="A0AAN8EJC1"/>
<reference evidence="2 3" key="1">
    <citation type="journal article" date="2023" name="Mol. Biol. Evol.">
        <title>Genomics of Secondarily Temperate Adaptation in the Only Non-Antarctic Icefish.</title>
        <authorList>
            <person name="Rivera-Colon A.G."/>
            <person name="Rayamajhi N."/>
            <person name="Minhas B.F."/>
            <person name="Madrigal G."/>
            <person name="Bilyk K.T."/>
            <person name="Yoon V."/>
            <person name="Hune M."/>
            <person name="Gregory S."/>
            <person name="Cheng C.H.C."/>
            <person name="Catchen J.M."/>
        </authorList>
    </citation>
    <scope>NUCLEOTIDE SEQUENCE [LARGE SCALE GENOMIC DNA]</scope>
    <source>
        <tissue evidence="2">White muscle</tissue>
    </source>
</reference>
<protein>
    <submittedName>
        <fullName evidence="2">Uncharacterized protein</fullName>
    </submittedName>
</protein>
<dbReference type="EMBL" id="JAURVH010001513">
    <property type="protein sequence ID" value="KAK5935910.1"/>
    <property type="molecule type" value="Genomic_DNA"/>
</dbReference>
<evidence type="ECO:0000313" key="2">
    <source>
        <dbReference type="EMBL" id="KAK5935910.1"/>
    </source>
</evidence>
<gene>
    <name evidence="2" type="ORF">CgunFtcFv8_021223</name>
</gene>
<feature type="region of interest" description="Disordered" evidence="1">
    <location>
        <begin position="16"/>
        <end position="48"/>
    </location>
</feature>
<organism evidence="2 3">
    <name type="scientific">Champsocephalus gunnari</name>
    <name type="common">Mackerel icefish</name>
    <dbReference type="NCBI Taxonomy" id="52237"/>
    <lineage>
        <taxon>Eukaryota</taxon>
        <taxon>Metazoa</taxon>
        <taxon>Chordata</taxon>
        <taxon>Craniata</taxon>
        <taxon>Vertebrata</taxon>
        <taxon>Euteleostomi</taxon>
        <taxon>Actinopterygii</taxon>
        <taxon>Neopterygii</taxon>
        <taxon>Teleostei</taxon>
        <taxon>Neoteleostei</taxon>
        <taxon>Acanthomorphata</taxon>
        <taxon>Eupercaria</taxon>
        <taxon>Perciformes</taxon>
        <taxon>Notothenioidei</taxon>
        <taxon>Channichthyidae</taxon>
        <taxon>Champsocephalus</taxon>
    </lineage>
</organism>
<proteinExistence type="predicted"/>
<sequence length="106" mass="11614">MYTCICIISAALEQEREKGGRRGVWGGGGEQDRRDWEIGGGGARGGGGNVSFHWLPIHQGSVYRCAGRQQHRKNKAQHQSPLQGHHSSRGGSELRLTSQTSTPRSY</sequence>
<feature type="region of interest" description="Disordered" evidence="1">
    <location>
        <begin position="66"/>
        <end position="106"/>
    </location>
</feature>